<name>A0A1B1ALW8_9PROT</name>
<sequence>MVAAVFSMLCGLGTETSEAQPRTCAGEVLNTSFGQLCRMHSDLPALTDQDYGAVRVRFTPPTSLNDVIPQSELRGTWLQALARRTVAQSARSAVVLLEVRAAGPHVPAVLDDAGQDIGVPLTVMPLAVYRYDSRGGLGFTEVQSFADRVIGPRLLIHPDLLVRARVRVTFSQEDPSSLVSTLAPLVSAAAAFGAQGFLVDAFASQSLVENAQHVESLLRSTNDVDATSDTWADLSFEGGNRLDYSFQLNPRARRDQSPRPQGMLTLTLERRPSLFTRDLLPGAAPGRALPDYGTNGQLNSVAIGRIWSAGPSSIIGRDPELSRLVDVLHNANVPVGEFDDLCRRLRTRLDGFSLSRHDTTAIAWAAFVTGDSAQRGEIQNINCVRRDRELWASYGFALPAAQASAPPPPTRAALDEWLDTAVGVALLRQRTPEGFRAIRRLFGNQVRVNIRPDTLFERGEEPTQPYLDGDSVARALRPLRVGCRFVRSGADTPNLPRLSVLARRPDTSQLLTLTIDYAARSAGGIEIVGLTVEPTPDSDFEALSSTSNADARCLDRENAPPG</sequence>
<organism evidence="2 3">
    <name type="scientific">Candidatus Viadribacter manganicus</name>
    <dbReference type="NCBI Taxonomy" id="1759059"/>
    <lineage>
        <taxon>Bacteria</taxon>
        <taxon>Pseudomonadati</taxon>
        <taxon>Pseudomonadota</taxon>
        <taxon>Alphaproteobacteria</taxon>
        <taxon>Hyphomonadales</taxon>
        <taxon>Hyphomonadaceae</taxon>
        <taxon>Candidatus Viadribacter</taxon>
    </lineage>
</organism>
<evidence type="ECO:0000256" key="1">
    <source>
        <dbReference type="SAM" id="MobiDB-lite"/>
    </source>
</evidence>
<dbReference type="InParanoid" id="A0A1B1ALW8"/>
<proteinExistence type="predicted"/>
<feature type="compositionally biased region" description="Basic and acidic residues" evidence="1">
    <location>
        <begin position="552"/>
        <end position="562"/>
    </location>
</feature>
<dbReference type="KEGG" id="cbot:ATE48_17420"/>
<dbReference type="Proteomes" id="UP000092498">
    <property type="component" value="Chromosome"/>
</dbReference>
<keyword evidence="3" id="KW-1185">Reference proteome</keyword>
<accession>A0A1B1ALW8</accession>
<dbReference type="STRING" id="1759059.ATE48_17420"/>
<evidence type="ECO:0000313" key="3">
    <source>
        <dbReference type="Proteomes" id="UP000092498"/>
    </source>
</evidence>
<dbReference type="EMBL" id="CP013244">
    <property type="protein sequence ID" value="ANP47556.1"/>
    <property type="molecule type" value="Genomic_DNA"/>
</dbReference>
<feature type="region of interest" description="Disordered" evidence="1">
    <location>
        <begin position="538"/>
        <end position="562"/>
    </location>
</feature>
<protein>
    <submittedName>
        <fullName evidence="2">Uncharacterized protein</fullName>
    </submittedName>
</protein>
<reference evidence="2 3" key="1">
    <citation type="submission" date="2015-11" db="EMBL/GenBank/DDBJ databases">
        <title>Whole-Genome Sequence of Candidatus Oderbacter manganicum from the National Park Lower Oder Valley, Germany.</title>
        <authorList>
            <person name="Braun B."/>
            <person name="Liere K."/>
            <person name="Szewzyk U."/>
        </authorList>
    </citation>
    <scope>NUCLEOTIDE SEQUENCE [LARGE SCALE GENOMIC DNA]</scope>
    <source>
        <strain evidence="2 3">OTSz_A_272</strain>
    </source>
</reference>
<gene>
    <name evidence="2" type="ORF">ATE48_17420</name>
</gene>
<dbReference type="AlphaFoldDB" id="A0A1B1ALW8"/>
<evidence type="ECO:0000313" key="2">
    <source>
        <dbReference type="EMBL" id="ANP47556.1"/>
    </source>
</evidence>